<dbReference type="RefSeq" id="WP_184732360.1">
    <property type="nucleotide sequence ID" value="NZ_BMRW01000010.1"/>
</dbReference>
<keyword evidence="1" id="KW-0732">Signal</keyword>
<accession>A0A7W7L8K0</accession>
<dbReference type="Proteomes" id="UP000556436">
    <property type="component" value="Unassembled WGS sequence"/>
</dbReference>
<gene>
    <name evidence="2" type="ORF">FHS38_001652</name>
</gene>
<feature type="signal peptide" evidence="1">
    <location>
        <begin position="1"/>
        <end position="29"/>
    </location>
</feature>
<name>A0A7W7L8K0_STRNE</name>
<protein>
    <submittedName>
        <fullName evidence="2">Putative component of type VI protein secretion system</fullName>
    </submittedName>
</protein>
<keyword evidence="3" id="KW-1185">Reference proteome</keyword>
<reference evidence="2 3" key="1">
    <citation type="submission" date="2020-08" db="EMBL/GenBank/DDBJ databases">
        <title>Genomic Encyclopedia of Type Strains, Phase III (KMG-III): the genomes of soil and plant-associated and newly described type strains.</title>
        <authorList>
            <person name="Whitman W."/>
        </authorList>
    </citation>
    <scope>NUCLEOTIDE SEQUENCE [LARGE SCALE GENOMIC DNA]</scope>
    <source>
        <strain evidence="2 3">CECT 3265</strain>
    </source>
</reference>
<proteinExistence type="predicted"/>
<evidence type="ECO:0000313" key="3">
    <source>
        <dbReference type="Proteomes" id="UP000556436"/>
    </source>
</evidence>
<evidence type="ECO:0000256" key="1">
    <source>
        <dbReference type="SAM" id="SignalP"/>
    </source>
</evidence>
<feature type="chain" id="PRO_5030618699" evidence="1">
    <location>
        <begin position="30"/>
        <end position="177"/>
    </location>
</feature>
<dbReference type="PROSITE" id="PS51257">
    <property type="entry name" value="PROKAR_LIPOPROTEIN"/>
    <property type="match status" value="1"/>
</dbReference>
<organism evidence="2 3">
    <name type="scientific">Streptomyces netropsis</name>
    <name type="common">Streptoverticillium netropsis</name>
    <dbReference type="NCBI Taxonomy" id="55404"/>
    <lineage>
        <taxon>Bacteria</taxon>
        <taxon>Bacillati</taxon>
        <taxon>Actinomycetota</taxon>
        <taxon>Actinomycetes</taxon>
        <taxon>Kitasatosporales</taxon>
        <taxon>Streptomycetaceae</taxon>
        <taxon>Streptomyces</taxon>
    </lineage>
</organism>
<dbReference type="EMBL" id="JACHJG010000003">
    <property type="protein sequence ID" value="MBB4885623.1"/>
    <property type="molecule type" value="Genomic_DNA"/>
</dbReference>
<sequence length="177" mass="17623">MRINKLTSAAIAVAACGSLVVGVTGPALAAAPEPVPTAAAPDPKAAATTQQLETVANLGELLSAASKIAVEAQSKTPNPAVLADLRLRYQAAAEKLLKSVKARATASGGVRADAVKDVQDALAKLTKDLTDLLAAVVAKDLAKVTAGLATVVADLQALLLSVPKLATGALPLPLPGL</sequence>
<evidence type="ECO:0000313" key="2">
    <source>
        <dbReference type="EMBL" id="MBB4885623.1"/>
    </source>
</evidence>
<comment type="caution">
    <text evidence="2">The sequence shown here is derived from an EMBL/GenBank/DDBJ whole genome shotgun (WGS) entry which is preliminary data.</text>
</comment>
<dbReference type="AlphaFoldDB" id="A0A7W7L8K0"/>